<proteinExistence type="predicted"/>
<comment type="caution">
    <text evidence="1">The sequence shown here is derived from an EMBL/GenBank/DDBJ whole genome shotgun (WGS) entry which is preliminary data.</text>
</comment>
<evidence type="ECO:0000313" key="1">
    <source>
        <dbReference type="EMBL" id="PEG30479.1"/>
    </source>
</evidence>
<dbReference type="EMBL" id="PDCJ01000001">
    <property type="protein sequence ID" value="PEG30479.1"/>
    <property type="molecule type" value="Genomic_DNA"/>
</dbReference>
<reference evidence="1 2" key="1">
    <citation type="submission" date="2017-10" db="EMBL/GenBank/DDBJ databases">
        <title>Effective Description of Clostridium neonatale sp. nov. linked to necrotizing enterocolitis in neonates and a clarification of species assignable to the genus Clostridium (Prazmowski 1880) emend. Lawson and Rainey 2016.</title>
        <authorList>
            <person name="Bernard K."/>
            <person name="Burdz T."/>
            <person name="Wiebe D."/>
            <person name="Balcewich B."/>
            <person name="Alfa M."/>
            <person name="Bernier A.-M."/>
        </authorList>
    </citation>
    <scope>NUCLEOTIDE SEQUENCE [LARGE SCALE GENOMIC DNA]</scope>
    <source>
        <strain evidence="1 2">LCDC99A005</strain>
    </source>
</reference>
<keyword evidence="2" id="KW-1185">Reference proteome</keyword>
<dbReference type="SUPFAM" id="SSF75169">
    <property type="entry name" value="DsrEFH-like"/>
    <property type="match status" value="1"/>
</dbReference>
<dbReference type="PANTHER" id="PTHR37691">
    <property type="entry name" value="BLR3518 PROTEIN"/>
    <property type="match status" value="1"/>
</dbReference>
<protein>
    <submittedName>
        <fullName evidence="1">Uncharacterized protein</fullName>
    </submittedName>
</protein>
<sequence>MLERRVIFHIDEMNKWNMVLKNADNLLNSVDGENIKIEILANGEAVQYYEKNMEKRYANMKALHHRSVKFVACNNALMSNGLAKDKLIEFVEVVPAGVLELVDKQHEGYAYIKP</sequence>
<evidence type="ECO:0000313" key="2">
    <source>
        <dbReference type="Proteomes" id="UP000220840"/>
    </source>
</evidence>
<dbReference type="PANTHER" id="PTHR37691:SF1">
    <property type="entry name" value="BLR3518 PROTEIN"/>
    <property type="match status" value="1"/>
</dbReference>
<dbReference type="STRING" id="137838.GCA_001458595_01807"/>
<name>A0A2A7MFV5_9CLOT</name>
<dbReference type="Gene3D" id="3.40.1260.10">
    <property type="entry name" value="DsrEFH-like"/>
    <property type="match status" value="1"/>
</dbReference>
<organism evidence="1 2">
    <name type="scientific">Clostridium neonatale</name>
    <dbReference type="NCBI Taxonomy" id="137838"/>
    <lineage>
        <taxon>Bacteria</taxon>
        <taxon>Bacillati</taxon>
        <taxon>Bacillota</taxon>
        <taxon>Clostridia</taxon>
        <taxon>Eubacteriales</taxon>
        <taxon>Clostridiaceae</taxon>
        <taxon>Clostridium</taxon>
    </lineage>
</organism>
<dbReference type="InterPro" id="IPR003787">
    <property type="entry name" value="Sulphur_relay_DsrE/F-like"/>
</dbReference>
<dbReference type="AlphaFoldDB" id="A0A2A7MFV5"/>
<dbReference type="InterPro" id="IPR027396">
    <property type="entry name" value="DsrEFH-like"/>
</dbReference>
<accession>A0A2A7MFV5</accession>
<gene>
    <name evidence="1" type="ORF">CQ394_01790</name>
</gene>
<dbReference type="RefSeq" id="WP_058294653.1">
    <property type="nucleotide sequence ID" value="NZ_CAMRXB010000047.1"/>
</dbReference>
<dbReference type="Pfam" id="PF02635">
    <property type="entry name" value="DsrE"/>
    <property type="match status" value="1"/>
</dbReference>
<dbReference type="OrthoDB" id="6412948at2"/>
<dbReference type="Proteomes" id="UP000220840">
    <property type="component" value="Unassembled WGS sequence"/>
</dbReference>